<keyword evidence="5" id="KW-1185">Reference proteome</keyword>
<reference evidence="2 4" key="2">
    <citation type="submission" date="2020-05" db="EMBL/GenBank/DDBJ databases">
        <authorList>
            <person name="Campoy J."/>
            <person name="Schneeberger K."/>
            <person name="Spophaly S."/>
        </authorList>
    </citation>
    <scope>NUCLEOTIDE SEQUENCE [LARGE SCALE GENOMIC DNA]</scope>
    <source>
        <strain evidence="2">PruArmRojPasFocal</strain>
    </source>
</reference>
<dbReference type="AlphaFoldDB" id="A0A6J5TZ68"/>
<evidence type="ECO:0000313" key="2">
    <source>
        <dbReference type="EMBL" id="CAB4269400.1"/>
    </source>
</evidence>
<evidence type="ECO:0000313" key="3">
    <source>
        <dbReference type="EMBL" id="CAB4299762.1"/>
    </source>
</evidence>
<dbReference type="EMBL" id="CAEKKB010000002">
    <property type="protein sequence ID" value="CAB4299762.1"/>
    <property type="molecule type" value="Genomic_DNA"/>
</dbReference>
<feature type="region of interest" description="Disordered" evidence="1">
    <location>
        <begin position="58"/>
        <end position="97"/>
    </location>
</feature>
<reference evidence="5" key="1">
    <citation type="journal article" date="2020" name="Genome Biol.">
        <title>Gamete binning: chromosome-level and haplotype-resolved genome assembly enabled by high-throughput single-cell sequencing of gamete genomes.</title>
        <authorList>
            <person name="Campoy J.A."/>
            <person name="Sun H."/>
            <person name="Goel M."/>
            <person name="Jiao W.-B."/>
            <person name="Folz-Donahue K."/>
            <person name="Wang N."/>
            <person name="Rubio M."/>
            <person name="Liu C."/>
            <person name="Kukat C."/>
            <person name="Ruiz D."/>
            <person name="Huettel B."/>
            <person name="Schneeberger K."/>
        </authorList>
    </citation>
    <scope>NUCLEOTIDE SEQUENCE [LARGE SCALE GENOMIC DNA]</scope>
    <source>
        <strain evidence="5">cv. Rojo Pasion</strain>
    </source>
</reference>
<evidence type="ECO:0000256" key="1">
    <source>
        <dbReference type="SAM" id="MobiDB-lite"/>
    </source>
</evidence>
<evidence type="ECO:0000313" key="5">
    <source>
        <dbReference type="Proteomes" id="UP000507245"/>
    </source>
</evidence>
<protein>
    <submittedName>
        <fullName evidence="2">Uncharacterized protein</fullName>
    </submittedName>
</protein>
<organism evidence="2 4">
    <name type="scientific">Prunus armeniaca</name>
    <name type="common">Apricot</name>
    <name type="synonym">Armeniaca vulgaris</name>
    <dbReference type="NCBI Taxonomy" id="36596"/>
    <lineage>
        <taxon>Eukaryota</taxon>
        <taxon>Viridiplantae</taxon>
        <taxon>Streptophyta</taxon>
        <taxon>Embryophyta</taxon>
        <taxon>Tracheophyta</taxon>
        <taxon>Spermatophyta</taxon>
        <taxon>Magnoliopsida</taxon>
        <taxon>eudicotyledons</taxon>
        <taxon>Gunneridae</taxon>
        <taxon>Pentapetalae</taxon>
        <taxon>rosids</taxon>
        <taxon>fabids</taxon>
        <taxon>Rosales</taxon>
        <taxon>Rosaceae</taxon>
        <taxon>Amygdaloideae</taxon>
        <taxon>Amygdaleae</taxon>
        <taxon>Prunus</taxon>
    </lineage>
</organism>
<name>A0A6J5TZ68_PRUAR</name>
<sequence length="97" mass="10587">MELQRVEGSGVQKQWLVVIEDIGCADSIPLVPYVRPKAAAKGKTLKIVEQELVEDVGDFSEPDAPKNAKGKTVAEAAKKGKAVRSSKNKKYLSHQRV</sequence>
<dbReference type="Proteomes" id="UP000507245">
    <property type="component" value="Unassembled WGS sequence"/>
</dbReference>
<gene>
    <name evidence="2" type="ORF">CURHAP_LOCUS14951</name>
    <name evidence="3" type="ORF">ORAREDHAP_LOCUS14439</name>
</gene>
<accession>A0A6J5TZ68</accession>
<evidence type="ECO:0000313" key="4">
    <source>
        <dbReference type="Proteomes" id="UP000507222"/>
    </source>
</evidence>
<feature type="compositionally biased region" description="Basic residues" evidence="1">
    <location>
        <begin position="79"/>
        <end position="97"/>
    </location>
</feature>
<dbReference type="Proteomes" id="UP000507222">
    <property type="component" value="Unassembled WGS sequence"/>
</dbReference>
<proteinExistence type="predicted"/>
<dbReference type="EMBL" id="CAEKDK010000002">
    <property type="protein sequence ID" value="CAB4269400.1"/>
    <property type="molecule type" value="Genomic_DNA"/>
</dbReference>